<protein>
    <submittedName>
        <fullName evidence="1">Unnamed protein product</fullName>
    </submittedName>
</protein>
<dbReference type="Proteomes" id="UP001165064">
    <property type="component" value="Unassembled WGS sequence"/>
</dbReference>
<proteinExistence type="predicted"/>
<accession>A0ACB5SS99</accession>
<evidence type="ECO:0000313" key="1">
    <source>
        <dbReference type="EMBL" id="GME71452.1"/>
    </source>
</evidence>
<keyword evidence="2" id="KW-1185">Reference proteome</keyword>
<comment type="caution">
    <text evidence="1">The sequence shown here is derived from an EMBL/GenBank/DDBJ whole genome shotgun (WGS) entry which is preliminary data.</text>
</comment>
<sequence>MEGSKTFSKDFMKKFSIPTADYANFTDFEKAKKYVESYPTNKRLVIKASGIAAGKGVLIPTNQKEALDALKEIMVDKQFGDAGDEVVVEEFLEGDELSILCISDGYSFVDLPPAQDHKRVGDGDKGLNTGGMGAYAPAPIGTPKLLDQIRTTILKPSIDGMRKDGYPMVGCLFVGIMVTPAGEPKVLEYNVRFGDPETQTVLPLLKTDLLELMIATVEHRLDSVDFKLHEGKSSTTVVMSAGGYPESYKKGDEITIKTPLPQDTYIFHAGTSSKDGKIVTSGGRVIAATAIADSLEDAVKKAYVGVDHVLFNGKYNRTDIAHRAFRKNSTNAGKKISITYEDAGVSVDLGNALVDNIKKVVKSTARPGADSEIGGFGGLFDLKAAGYDDIDKTLLVSATDGVGSKLMIAQTLNIHDTVGIDLVAMNVNDLVVQGAEPLIFLDYFATGKLDIQVASDFVKGVADGCKQAGCALVGGETSEMPGMYGPGHYDTNGTAVGAVLKNEILPKTADMKVGDVLIGIASNGIHSNGYSLVRKIIESTEFEYTDKAPYNPSRTIGEEVLVPTKIYVKQLLPSIKKNLILGLANITGGGLIENVPRALPKTLSAKVDINNWEVPEIFKWLGKVGGVPVSDILKTLNMGVGMVAIVKPENATTVIKNLEAAGEKAFKIGELVERTPGLAGCYVLNAEGLY</sequence>
<evidence type="ECO:0000313" key="2">
    <source>
        <dbReference type="Proteomes" id="UP001165064"/>
    </source>
</evidence>
<organism evidence="1 2">
    <name type="scientific">Ambrosiozyma monospora</name>
    <name type="common">Yeast</name>
    <name type="synonym">Endomycopsis monosporus</name>
    <dbReference type="NCBI Taxonomy" id="43982"/>
    <lineage>
        <taxon>Eukaryota</taxon>
        <taxon>Fungi</taxon>
        <taxon>Dikarya</taxon>
        <taxon>Ascomycota</taxon>
        <taxon>Saccharomycotina</taxon>
        <taxon>Pichiomycetes</taxon>
        <taxon>Pichiales</taxon>
        <taxon>Pichiaceae</taxon>
        <taxon>Ambrosiozyma</taxon>
    </lineage>
</organism>
<dbReference type="EMBL" id="BSXS01000212">
    <property type="protein sequence ID" value="GME71452.1"/>
    <property type="molecule type" value="Genomic_DNA"/>
</dbReference>
<reference evidence="1" key="1">
    <citation type="submission" date="2023-04" db="EMBL/GenBank/DDBJ databases">
        <title>Ambrosiozyma monospora NBRC 10751.</title>
        <authorList>
            <person name="Ichikawa N."/>
            <person name="Sato H."/>
            <person name="Tonouchi N."/>
        </authorList>
    </citation>
    <scope>NUCLEOTIDE SEQUENCE</scope>
    <source>
        <strain evidence="1">NBRC 10751</strain>
    </source>
</reference>
<name>A0ACB5SS99_AMBMO</name>
<gene>
    <name evidence="1" type="ORF">Amon02_000058400</name>
</gene>